<keyword evidence="5 9" id="KW-0560">Oxidoreductase</keyword>
<keyword evidence="7 9" id="KW-0503">Monooxygenase</keyword>
<reference evidence="11" key="1">
    <citation type="submission" date="2023-06" db="EMBL/GenBank/DDBJ databases">
        <title>Genome-scale phylogeny and comparative genomics of the fungal order Sordariales.</title>
        <authorList>
            <consortium name="Lawrence Berkeley National Laboratory"/>
            <person name="Hensen N."/>
            <person name="Bonometti L."/>
            <person name="Westerberg I."/>
            <person name="Brannstrom I.O."/>
            <person name="Guillou S."/>
            <person name="Cros-Aarteil S."/>
            <person name="Calhoun S."/>
            <person name="Haridas S."/>
            <person name="Kuo A."/>
            <person name="Mondo S."/>
            <person name="Pangilinan J."/>
            <person name="Riley R."/>
            <person name="Labutti K."/>
            <person name="Andreopoulos B."/>
            <person name="Lipzen A."/>
            <person name="Chen C."/>
            <person name="Yanf M."/>
            <person name="Daum C."/>
            <person name="Ng V."/>
            <person name="Clum A."/>
            <person name="Steindorff A."/>
            <person name="Ohm R."/>
            <person name="Martin F."/>
            <person name="Silar P."/>
            <person name="Natvig D."/>
            <person name="Lalanne C."/>
            <person name="Gautier V."/>
            <person name="Ament-Velasquez S.L."/>
            <person name="Kruys A."/>
            <person name="Hutchinson M.I."/>
            <person name="Powell A.J."/>
            <person name="Barry K."/>
            <person name="Miller A.N."/>
            <person name="Grigoriev I.V."/>
            <person name="Debuchy R."/>
            <person name="Gladieux P."/>
            <person name="Thoren M.H."/>
            <person name="Johannesson H."/>
        </authorList>
    </citation>
    <scope>NUCLEOTIDE SEQUENCE</scope>
    <source>
        <strain evidence="11">PSN4</strain>
    </source>
</reference>
<evidence type="ECO:0000313" key="11">
    <source>
        <dbReference type="EMBL" id="KAK1756234.1"/>
    </source>
</evidence>
<name>A0AAJ0BDG9_9PEZI</name>
<evidence type="ECO:0000256" key="4">
    <source>
        <dbReference type="ARBA" id="ARBA00022723"/>
    </source>
</evidence>
<evidence type="ECO:0000256" key="7">
    <source>
        <dbReference type="ARBA" id="ARBA00023033"/>
    </source>
</evidence>
<evidence type="ECO:0000256" key="6">
    <source>
        <dbReference type="ARBA" id="ARBA00023004"/>
    </source>
</evidence>
<evidence type="ECO:0000256" key="8">
    <source>
        <dbReference type="PIRSR" id="PIRSR602402-1"/>
    </source>
</evidence>
<keyword evidence="4 8" id="KW-0479">Metal-binding</keyword>
<dbReference type="InterPro" id="IPR017972">
    <property type="entry name" value="Cyt_P450_CS"/>
</dbReference>
<evidence type="ECO:0000256" key="9">
    <source>
        <dbReference type="RuleBase" id="RU000461"/>
    </source>
</evidence>
<dbReference type="PANTHER" id="PTHR24287:SF18">
    <property type="entry name" value="CYTOCHROME P450 MONOOXYGENASE APDE-RELATED"/>
    <property type="match status" value="1"/>
</dbReference>
<keyword evidence="10" id="KW-0472">Membrane</keyword>
<keyword evidence="10" id="KW-1133">Transmembrane helix</keyword>
<dbReference type="GO" id="GO:0020037">
    <property type="term" value="F:heme binding"/>
    <property type="evidence" value="ECO:0007669"/>
    <property type="project" value="InterPro"/>
</dbReference>
<keyword evidence="12" id="KW-1185">Reference proteome</keyword>
<evidence type="ECO:0000256" key="3">
    <source>
        <dbReference type="ARBA" id="ARBA00022617"/>
    </source>
</evidence>
<gene>
    <name evidence="11" type="ORF">QBC47DRAFT_379480</name>
</gene>
<evidence type="ECO:0000256" key="5">
    <source>
        <dbReference type="ARBA" id="ARBA00023002"/>
    </source>
</evidence>
<dbReference type="CDD" id="cd11063">
    <property type="entry name" value="CYP52"/>
    <property type="match status" value="1"/>
</dbReference>
<dbReference type="PRINTS" id="PR01239">
    <property type="entry name" value="EP450IICYP52"/>
</dbReference>
<evidence type="ECO:0000256" key="1">
    <source>
        <dbReference type="ARBA" id="ARBA00001971"/>
    </source>
</evidence>
<comment type="similarity">
    <text evidence="2 9">Belongs to the cytochrome P450 family.</text>
</comment>
<dbReference type="InterPro" id="IPR002402">
    <property type="entry name" value="Cyt_P450_E_grp-II"/>
</dbReference>
<organism evidence="11 12">
    <name type="scientific">Echria macrotheca</name>
    <dbReference type="NCBI Taxonomy" id="438768"/>
    <lineage>
        <taxon>Eukaryota</taxon>
        <taxon>Fungi</taxon>
        <taxon>Dikarya</taxon>
        <taxon>Ascomycota</taxon>
        <taxon>Pezizomycotina</taxon>
        <taxon>Sordariomycetes</taxon>
        <taxon>Sordariomycetidae</taxon>
        <taxon>Sordariales</taxon>
        <taxon>Schizotheciaceae</taxon>
        <taxon>Echria</taxon>
    </lineage>
</organism>
<dbReference type="PANTHER" id="PTHR24287">
    <property type="entry name" value="P450, PUTATIVE (EUROFUNG)-RELATED"/>
    <property type="match status" value="1"/>
</dbReference>
<dbReference type="InterPro" id="IPR047146">
    <property type="entry name" value="Cyt_P450_E_CYP52_fungi"/>
</dbReference>
<sequence length="530" mass="59045">MDGLRIWTTNNRLQQFCGGFLALTLLVLVWLQSRRQARAESERLFALSHGCLPPARWGAKYPLGLDYLFKAFKYSRQQQVLQFFLDVVAESGTTFEQNLLGSRAIDTIDPANIEAILSTNFQDYGLGLRAPTFSPLLGQGIFTQDGDAWKHSRQLLRPQFSSNRSRNFDQIKKCVDDLISAVPANGVVDLQPLCFRLTFDTTMFLLFGDSVSTNDWGQVAGQESEFSKAFNVAQEYLADRGRLGPFYWILNDRSFKEACKACHRFVDAAVKKALEARPGKTKSHTGNPEGEDVKSSYVFVEALVQQTESPKVIRDQCLNVLLAGRDTTGCCLQWTFRLLARHQNVLQKLRDEISKIVGLGVGAPKPTRNDLKKMAYLDLVIKEVLRLYPSVPVNSRECRSLTTLPVGGGPDGKSPVMVRPGEGVGYCVYAMHRRKDIYGEDAEQFRPERWDGGALKNVGWGYLPFNGGPRLCLGQDFALLEVAYTVARVVQVFPQISVPPSEVPVAVGKEKQTLTLVVSSAEGCWVSLKS</sequence>
<keyword evidence="6 8" id="KW-0408">Iron</keyword>
<dbReference type="Pfam" id="PF00067">
    <property type="entry name" value="p450"/>
    <property type="match status" value="1"/>
</dbReference>
<evidence type="ECO:0000313" key="12">
    <source>
        <dbReference type="Proteomes" id="UP001239445"/>
    </source>
</evidence>
<dbReference type="GO" id="GO:0016712">
    <property type="term" value="F:oxidoreductase activity, acting on paired donors, with incorporation or reduction of molecular oxygen, reduced flavin or flavoprotein as one donor, and incorporation of one atom of oxygen"/>
    <property type="evidence" value="ECO:0007669"/>
    <property type="project" value="InterPro"/>
</dbReference>
<comment type="caution">
    <text evidence="11">The sequence shown here is derived from an EMBL/GenBank/DDBJ whole genome shotgun (WGS) entry which is preliminary data.</text>
</comment>
<dbReference type="PRINTS" id="PR00385">
    <property type="entry name" value="P450"/>
</dbReference>
<dbReference type="InterPro" id="IPR001128">
    <property type="entry name" value="Cyt_P450"/>
</dbReference>
<feature type="binding site" description="axial binding residue" evidence="8">
    <location>
        <position position="472"/>
    </location>
    <ligand>
        <name>heme</name>
        <dbReference type="ChEBI" id="CHEBI:30413"/>
    </ligand>
    <ligandPart>
        <name>Fe</name>
        <dbReference type="ChEBI" id="CHEBI:18248"/>
    </ligandPart>
</feature>
<feature type="transmembrane region" description="Helical" evidence="10">
    <location>
        <begin position="12"/>
        <end position="31"/>
    </location>
</feature>
<keyword evidence="3 8" id="KW-0349">Heme</keyword>
<dbReference type="Gene3D" id="1.10.630.10">
    <property type="entry name" value="Cytochrome P450"/>
    <property type="match status" value="1"/>
</dbReference>
<dbReference type="InterPro" id="IPR036396">
    <property type="entry name" value="Cyt_P450_sf"/>
</dbReference>
<dbReference type="Proteomes" id="UP001239445">
    <property type="component" value="Unassembled WGS sequence"/>
</dbReference>
<protein>
    <submittedName>
        <fullName evidence="11">Cytochrome P450</fullName>
    </submittedName>
</protein>
<comment type="cofactor">
    <cofactor evidence="1 8">
        <name>heme</name>
        <dbReference type="ChEBI" id="CHEBI:30413"/>
    </cofactor>
</comment>
<dbReference type="PROSITE" id="PS00086">
    <property type="entry name" value="CYTOCHROME_P450"/>
    <property type="match status" value="1"/>
</dbReference>
<evidence type="ECO:0000256" key="10">
    <source>
        <dbReference type="SAM" id="Phobius"/>
    </source>
</evidence>
<keyword evidence="10" id="KW-0812">Transmembrane</keyword>
<dbReference type="AlphaFoldDB" id="A0AAJ0BDG9"/>
<proteinExistence type="inferred from homology"/>
<accession>A0AAJ0BDG9</accession>
<dbReference type="SUPFAM" id="SSF48264">
    <property type="entry name" value="Cytochrome P450"/>
    <property type="match status" value="1"/>
</dbReference>
<evidence type="ECO:0000256" key="2">
    <source>
        <dbReference type="ARBA" id="ARBA00010617"/>
    </source>
</evidence>
<dbReference type="EMBL" id="MU839832">
    <property type="protein sequence ID" value="KAK1756234.1"/>
    <property type="molecule type" value="Genomic_DNA"/>
</dbReference>
<dbReference type="InterPro" id="IPR002974">
    <property type="entry name" value="Cyt_P450_E_CYP52_ascomycetes"/>
</dbReference>
<dbReference type="GO" id="GO:0005506">
    <property type="term" value="F:iron ion binding"/>
    <property type="evidence" value="ECO:0007669"/>
    <property type="project" value="InterPro"/>
</dbReference>
<dbReference type="PRINTS" id="PR00464">
    <property type="entry name" value="EP450II"/>
</dbReference>